<protein>
    <submittedName>
        <fullName evidence="8">Uncharacterized protein</fullName>
    </submittedName>
</protein>
<dbReference type="EMBL" id="KN847319">
    <property type="protein sequence ID" value="KIW56201.1"/>
    <property type="molecule type" value="Genomic_DNA"/>
</dbReference>
<evidence type="ECO:0000256" key="1">
    <source>
        <dbReference type="ARBA" id="ARBA00001974"/>
    </source>
</evidence>
<dbReference type="InterPro" id="IPR050775">
    <property type="entry name" value="FAD-binding_Monooxygenases"/>
</dbReference>
<dbReference type="Gene3D" id="3.50.50.60">
    <property type="entry name" value="FAD/NAD(P)-binding domain"/>
    <property type="match status" value="1"/>
</dbReference>
<sequence length="148" mass="16792">MGLRNRDGQDIRHVWQDGIRTYLGTTFHGFPNTFMVYSPQAPTALSNGTTMIEAQSDWVVSTIAKLEKEGVCSIEPTREAEEEWSTLIEDLNKPTLYPFTNSWWNKPNLPGRKAQILTHPGGIERYERQCGETLEGWKGFALVYNNAA</sequence>
<keyword evidence="4" id="KW-0274">FAD</keyword>
<evidence type="ECO:0000256" key="2">
    <source>
        <dbReference type="ARBA" id="ARBA00010139"/>
    </source>
</evidence>
<keyword evidence="6" id="KW-0560">Oxidoreductase</keyword>
<reference evidence="8 9" key="1">
    <citation type="submission" date="2015-01" db="EMBL/GenBank/DDBJ databases">
        <title>The Genome Sequence of Exophiala xenobiotica CBS118157.</title>
        <authorList>
            <consortium name="The Broad Institute Genomics Platform"/>
            <person name="Cuomo C."/>
            <person name="de Hoog S."/>
            <person name="Gorbushina A."/>
            <person name="Stielow B."/>
            <person name="Teixiera M."/>
            <person name="Abouelleil A."/>
            <person name="Chapman S.B."/>
            <person name="Priest M."/>
            <person name="Young S.K."/>
            <person name="Wortman J."/>
            <person name="Nusbaum C."/>
            <person name="Birren B."/>
        </authorList>
    </citation>
    <scope>NUCLEOTIDE SEQUENCE [LARGE SCALE GENOMIC DNA]</scope>
    <source>
        <strain evidence="8 9">CBS 118157</strain>
    </source>
</reference>
<evidence type="ECO:0000256" key="6">
    <source>
        <dbReference type="ARBA" id="ARBA00023002"/>
    </source>
</evidence>
<evidence type="ECO:0000313" key="9">
    <source>
        <dbReference type="Proteomes" id="UP000054342"/>
    </source>
</evidence>
<dbReference type="OrthoDB" id="66881at2759"/>
<dbReference type="AlphaFoldDB" id="A0A0D2BUN4"/>
<dbReference type="Proteomes" id="UP000054342">
    <property type="component" value="Unassembled WGS sequence"/>
</dbReference>
<organism evidence="8 9">
    <name type="scientific">Exophiala xenobiotica</name>
    <dbReference type="NCBI Taxonomy" id="348802"/>
    <lineage>
        <taxon>Eukaryota</taxon>
        <taxon>Fungi</taxon>
        <taxon>Dikarya</taxon>
        <taxon>Ascomycota</taxon>
        <taxon>Pezizomycotina</taxon>
        <taxon>Eurotiomycetes</taxon>
        <taxon>Chaetothyriomycetidae</taxon>
        <taxon>Chaetothyriales</taxon>
        <taxon>Herpotrichiellaceae</taxon>
        <taxon>Exophiala</taxon>
    </lineage>
</organism>
<name>A0A0D2BUN4_9EURO</name>
<dbReference type="RefSeq" id="XP_013316785.1">
    <property type="nucleotide sequence ID" value="XM_013461331.1"/>
</dbReference>
<dbReference type="STRING" id="348802.A0A0D2BUN4"/>
<keyword evidence="3" id="KW-0285">Flavoprotein</keyword>
<dbReference type="GeneID" id="25326787"/>
<dbReference type="InterPro" id="IPR036188">
    <property type="entry name" value="FAD/NAD-bd_sf"/>
</dbReference>
<dbReference type="PANTHER" id="PTHR43098">
    <property type="entry name" value="L-ORNITHINE N(5)-MONOOXYGENASE-RELATED"/>
    <property type="match status" value="1"/>
</dbReference>
<comment type="cofactor">
    <cofactor evidence="1">
        <name>FAD</name>
        <dbReference type="ChEBI" id="CHEBI:57692"/>
    </cofactor>
</comment>
<dbReference type="GO" id="GO:0004497">
    <property type="term" value="F:monooxygenase activity"/>
    <property type="evidence" value="ECO:0007669"/>
    <property type="project" value="UniProtKB-KW"/>
</dbReference>
<evidence type="ECO:0000256" key="5">
    <source>
        <dbReference type="ARBA" id="ARBA00022857"/>
    </source>
</evidence>
<dbReference type="PANTHER" id="PTHR43098:SF3">
    <property type="entry name" value="L-ORNITHINE N(5)-MONOOXYGENASE-RELATED"/>
    <property type="match status" value="1"/>
</dbReference>
<dbReference type="SUPFAM" id="SSF51905">
    <property type="entry name" value="FAD/NAD(P)-binding domain"/>
    <property type="match status" value="1"/>
</dbReference>
<keyword evidence="9" id="KW-1185">Reference proteome</keyword>
<keyword evidence="5" id="KW-0521">NADP</keyword>
<proteinExistence type="inferred from homology"/>
<dbReference type="HOGENOM" id="CLU_147499_0_0_1"/>
<keyword evidence="7" id="KW-0503">Monooxygenase</keyword>
<evidence type="ECO:0000256" key="4">
    <source>
        <dbReference type="ARBA" id="ARBA00022827"/>
    </source>
</evidence>
<evidence type="ECO:0000256" key="3">
    <source>
        <dbReference type="ARBA" id="ARBA00022630"/>
    </source>
</evidence>
<evidence type="ECO:0000256" key="7">
    <source>
        <dbReference type="ARBA" id="ARBA00023033"/>
    </source>
</evidence>
<evidence type="ECO:0000313" key="8">
    <source>
        <dbReference type="EMBL" id="KIW56201.1"/>
    </source>
</evidence>
<comment type="similarity">
    <text evidence="2">Belongs to the FAD-binding monooxygenase family.</text>
</comment>
<accession>A0A0D2BUN4</accession>
<gene>
    <name evidence="8" type="ORF">PV05_04879</name>
</gene>